<dbReference type="PROSITE" id="PS50850">
    <property type="entry name" value="MFS"/>
    <property type="match status" value="1"/>
</dbReference>
<keyword evidence="3" id="KW-1003">Cell membrane</keyword>
<keyword evidence="6 7" id="KW-0472">Membrane</keyword>
<feature type="transmembrane region" description="Helical" evidence="7">
    <location>
        <begin position="264"/>
        <end position="284"/>
    </location>
</feature>
<dbReference type="Pfam" id="PF07690">
    <property type="entry name" value="MFS_1"/>
    <property type="match status" value="1"/>
</dbReference>
<dbReference type="SUPFAM" id="SSF103473">
    <property type="entry name" value="MFS general substrate transporter"/>
    <property type="match status" value="1"/>
</dbReference>
<keyword evidence="5 7" id="KW-1133">Transmembrane helix</keyword>
<feature type="transmembrane region" description="Helical" evidence="7">
    <location>
        <begin position="384"/>
        <end position="404"/>
    </location>
</feature>
<keyword evidence="2" id="KW-0813">Transport</keyword>
<dbReference type="InterPro" id="IPR011701">
    <property type="entry name" value="MFS"/>
</dbReference>
<dbReference type="InterPro" id="IPR050171">
    <property type="entry name" value="MFS_Transporters"/>
</dbReference>
<comment type="subcellular location">
    <subcellularLocation>
        <location evidence="1">Cell membrane</location>
        <topology evidence="1">Multi-pass membrane protein</topology>
    </subcellularLocation>
</comment>
<proteinExistence type="predicted"/>
<feature type="domain" description="Major facilitator superfamily (MFS) profile" evidence="8">
    <location>
        <begin position="23"/>
        <end position="409"/>
    </location>
</feature>
<evidence type="ECO:0000313" key="10">
    <source>
        <dbReference type="Proteomes" id="UP001223144"/>
    </source>
</evidence>
<organism evidence="9 10">
    <name type="scientific">Streptomyces chengmaiensis</name>
    <dbReference type="NCBI Taxonomy" id="3040919"/>
    <lineage>
        <taxon>Bacteria</taxon>
        <taxon>Bacillati</taxon>
        <taxon>Actinomycetota</taxon>
        <taxon>Actinomycetes</taxon>
        <taxon>Kitasatosporales</taxon>
        <taxon>Streptomycetaceae</taxon>
        <taxon>Streptomyces</taxon>
    </lineage>
</organism>
<evidence type="ECO:0000259" key="8">
    <source>
        <dbReference type="PROSITE" id="PS50850"/>
    </source>
</evidence>
<evidence type="ECO:0000313" key="9">
    <source>
        <dbReference type="EMBL" id="MDH2390072.1"/>
    </source>
</evidence>
<accession>A0ABT6HMZ8</accession>
<feature type="transmembrane region" description="Helical" evidence="7">
    <location>
        <begin position="296"/>
        <end position="315"/>
    </location>
</feature>
<feature type="transmembrane region" description="Helical" evidence="7">
    <location>
        <begin position="154"/>
        <end position="172"/>
    </location>
</feature>
<dbReference type="PANTHER" id="PTHR23517:SF3">
    <property type="entry name" value="INTEGRAL MEMBRANE TRANSPORT PROTEIN"/>
    <property type="match status" value="1"/>
</dbReference>
<dbReference type="InterPro" id="IPR020846">
    <property type="entry name" value="MFS_dom"/>
</dbReference>
<feature type="transmembrane region" description="Helical" evidence="7">
    <location>
        <begin position="355"/>
        <end position="378"/>
    </location>
</feature>
<dbReference type="PANTHER" id="PTHR23517">
    <property type="entry name" value="RESISTANCE PROTEIN MDTM, PUTATIVE-RELATED-RELATED"/>
    <property type="match status" value="1"/>
</dbReference>
<feature type="transmembrane region" description="Helical" evidence="7">
    <location>
        <begin position="178"/>
        <end position="198"/>
    </location>
</feature>
<protein>
    <submittedName>
        <fullName evidence="9">MFS transporter</fullName>
    </submittedName>
</protein>
<dbReference type="Gene3D" id="1.20.1250.20">
    <property type="entry name" value="MFS general substrate transporter like domains"/>
    <property type="match status" value="1"/>
</dbReference>
<evidence type="ECO:0000256" key="2">
    <source>
        <dbReference type="ARBA" id="ARBA00022448"/>
    </source>
</evidence>
<feature type="transmembrane region" description="Helical" evidence="7">
    <location>
        <begin position="321"/>
        <end position="343"/>
    </location>
</feature>
<keyword evidence="4 7" id="KW-0812">Transmembrane</keyword>
<sequence length="427" mass="44057">MPSTVATPQTAPDPDATARRWPPIIWAALIGTFTIRAFGFAYPFLPYHANSLGFSAHMTGWIVASFGAGWLVGQVGCGWLSDRFGPRATLGYAMGAATVTLPVLAEVQSPVALLATTFLTGVVYDAARPVITALIDDTFPTKAQRVLVSGWRHFCVNVGAALTGSLGGYLAGAAGLPTLFWINACACALFGLAAVLLLPPPPRSRRAGPGLDCSRPSYSDALRDSRLWLLSLVSLCALTCAGSVFTALPMLMSSDGLDATAYGWTQVANAAAVLLLSPFLTPWLSRRAAQGEPMTGLLAASSILLGIGMGLAGLADSTIGYCLAAAAAVPGEIILFIAAGDLVSRLAPPGAHGRYAGLWGSNLALAVIAAPLLAAWSLDHGGGITATWVICGTGVLGAVLCWPLHSSIRTTDASSPQSPSRADRTAR</sequence>
<evidence type="ECO:0000256" key="6">
    <source>
        <dbReference type="ARBA" id="ARBA00023136"/>
    </source>
</evidence>
<evidence type="ECO:0000256" key="1">
    <source>
        <dbReference type="ARBA" id="ARBA00004651"/>
    </source>
</evidence>
<dbReference type="EMBL" id="JARWBG010000015">
    <property type="protein sequence ID" value="MDH2390072.1"/>
    <property type="molecule type" value="Genomic_DNA"/>
</dbReference>
<evidence type="ECO:0000256" key="3">
    <source>
        <dbReference type="ARBA" id="ARBA00022475"/>
    </source>
</evidence>
<evidence type="ECO:0000256" key="5">
    <source>
        <dbReference type="ARBA" id="ARBA00022989"/>
    </source>
</evidence>
<keyword evidence="10" id="KW-1185">Reference proteome</keyword>
<comment type="caution">
    <text evidence="9">The sequence shown here is derived from an EMBL/GenBank/DDBJ whole genome shotgun (WGS) entry which is preliminary data.</text>
</comment>
<evidence type="ECO:0000256" key="4">
    <source>
        <dbReference type="ARBA" id="ARBA00022692"/>
    </source>
</evidence>
<feature type="transmembrane region" description="Helical" evidence="7">
    <location>
        <begin position="24"/>
        <end position="45"/>
    </location>
</feature>
<dbReference type="InterPro" id="IPR036259">
    <property type="entry name" value="MFS_trans_sf"/>
</dbReference>
<name>A0ABT6HMZ8_9ACTN</name>
<feature type="transmembrane region" description="Helical" evidence="7">
    <location>
        <begin position="227"/>
        <end position="252"/>
    </location>
</feature>
<dbReference type="RefSeq" id="WP_279928486.1">
    <property type="nucleotide sequence ID" value="NZ_JARWBG010000015.1"/>
</dbReference>
<reference evidence="9 10" key="1">
    <citation type="submission" date="2023-04" db="EMBL/GenBank/DDBJ databases">
        <title>Streptomyces chengmaiensis sp. nov. isolated from the stem of mangrove plant in Hainan.</title>
        <authorList>
            <person name="Huang X."/>
            <person name="Zhou S."/>
            <person name="Chu X."/>
            <person name="Xie Y."/>
            <person name="Lin Y."/>
        </authorList>
    </citation>
    <scope>NUCLEOTIDE SEQUENCE [LARGE SCALE GENOMIC DNA]</scope>
    <source>
        <strain evidence="9 10">HNM0663</strain>
    </source>
</reference>
<gene>
    <name evidence="9" type="ORF">QCN29_14980</name>
</gene>
<feature type="transmembrane region" description="Helical" evidence="7">
    <location>
        <begin position="51"/>
        <end position="72"/>
    </location>
</feature>
<evidence type="ECO:0000256" key="7">
    <source>
        <dbReference type="SAM" id="Phobius"/>
    </source>
</evidence>
<dbReference type="Proteomes" id="UP001223144">
    <property type="component" value="Unassembled WGS sequence"/>
</dbReference>